<evidence type="ECO:0000313" key="4">
    <source>
        <dbReference type="Proteomes" id="UP000181790"/>
    </source>
</evidence>
<keyword evidence="1" id="KW-0732">Signal</keyword>
<name>A0A1S2VLI5_9BACT</name>
<dbReference type="Proteomes" id="UP000181790">
    <property type="component" value="Unassembled WGS sequence"/>
</dbReference>
<evidence type="ECO:0000256" key="1">
    <source>
        <dbReference type="SAM" id="SignalP"/>
    </source>
</evidence>
<proteinExistence type="predicted"/>
<dbReference type="OrthoDB" id="1045786at2"/>
<comment type="caution">
    <text evidence="3">The sequence shown here is derived from an EMBL/GenBank/DDBJ whole genome shotgun (WGS) entry which is preliminary data.</text>
</comment>
<feature type="signal peptide" evidence="1">
    <location>
        <begin position="1"/>
        <end position="19"/>
    </location>
</feature>
<dbReference type="RefSeq" id="WP_071503763.1">
    <property type="nucleotide sequence ID" value="NZ_MORL01000006.1"/>
</dbReference>
<protein>
    <recommendedName>
        <fullName evidence="2">DUF4466 domain-containing protein</fullName>
    </recommendedName>
</protein>
<gene>
    <name evidence="3" type="ORF">BLX24_13925</name>
</gene>
<dbReference type="Pfam" id="PF14725">
    <property type="entry name" value="DUF4466"/>
    <property type="match status" value="1"/>
</dbReference>
<feature type="chain" id="PRO_5010313557" description="DUF4466 domain-containing protein" evidence="1">
    <location>
        <begin position="20"/>
        <end position="328"/>
    </location>
</feature>
<dbReference type="Gene3D" id="2.60.40.3550">
    <property type="entry name" value="Domain of unknown function DUF4466"/>
    <property type="match status" value="1"/>
</dbReference>
<feature type="domain" description="DUF4466" evidence="2">
    <location>
        <begin position="30"/>
        <end position="326"/>
    </location>
</feature>
<sequence length="328" mass="35451">MNKNLTYLAVAVISCLGLAACEKTTVAVLEPLKNDLLKKTTGPAVIGTRVEFAYAIGANDGTVQNVKAEASVAGATGTGFSGFSWYTDRATGVDKPLQTATDTVTNGMVSTAKILDVSNKAVTLRYYYNVPEAARGQLVTFKFSGTSSAGKEVTFTSPGYQISKMDMTRSIVLEDGKKAYFSIADMKAYTKEEVEQGNLSGKIDFVYIYRPTISTYTFGHAMVSLANKSYINDLNLPAAWTKAATRLDKRVDIRDAQLRGSGFDSYIDDIDLEKTTFTNAADYAYGLTADQGAFVTSADGTYVAYLFVNAVNNTAKTMTVSLKRLKVK</sequence>
<dbReference type="PROSITE" id="PS51257">
    <property type="entry name" value="PROKAR_LIPOPROTEIN"/>
    <property type="match status" value="1"/>
</dbReference>
<evidence type="ECO:0000259" key="2">
    <source>
        <dbReference type="Pfam" id="PF14725"/>
    </source>
</evidence>
<organism evidence="3 4">
    <name type="scientific">Arsenicibacter rosenii</name>
    <dbReference type="NCBI Taxonomy" id="1750698"/>
    <lineage>
        <taxon>Bacteria</taxon>
        <taxon>Pseudomonadati</taxon>
        <taxon>Bacteroidota</taxon>
        <taxon>Cytophagia</taxon>
        <taxon>Cytophagales</taxon>
        <taxon>Spirosomataceae</taxon>
        <taxon>Arsenicibacter</taxon>
    </lineage>
</organism>
<evidence type="ECO:0000313" key="3">
    <source>
        <dbReference type="EMBL" id="OIN58658.1"/>
    </source>
</evidence>
<accession>A0A1S2VLI5</accession>
<dbReference type="EMBL" id="MORL01000006">
    <property type="protein sequence ID" value="OIN58658.1"/>
    <property type="molecule type" value="Genomic_DNA"/>
</dbReference>
<dbReference type="CDD" id="cd07472">
    <property type="entry name" value="HmuY_like"/>
    <property type="match status" value="1"/>
</dbReference>
<dbReference type="AlphaFoldDB" id="A0A1S2VLI5"/>
<dbReference type="InterPro" id="IPR028072">
    <property type="entry name" value="DUF4466"/>
</dbReference>
<keyword evidence="4" id="KW-1185">Reference proteome</keyword>
<reference evidence="3 4" key="1">
    <citation type="submission" date="2016-10" db="EMBL/GenBank/DDBJ databases">
        <title>Arsenicibacter rosenii gen. nov., sp. nov., an efficient arsenic-methylating bacterium isolated from an arsenic-contaminated paddy soil.</title>
        <authorList>
            <person name="Huang K."/>
        </authorList>
    </citation>
    <scope>NUCLEOTIDE SEQUENCE [LARGE SCALE GENOMIC DNA]</scope>
    <source>
        <strain evidence="3 4">SM-1</strain>
    </source>
</reference>